<evidence type="ECO:0000256" key="6">
    <source>
        <dbReference type="ARBA" id="ARBA00022833"/>
    </source>
</evidence>
<feature type="binding site" evidence="9">
    <location>
        <position position="39"/>
    </location>
    <ligand>
        <name>Zn(2+)</name>
        <dbReference type="ChEBI" id="CHEBI:29105"/>
    </ligand>
</feature>
<comment type="similarity">
    <text evidence="1 9">Belongs to the TFIIB family.</text>
</comment>
<evidence type="ECO:0000256" key="11">
    <source>
        <dbReference type="SAM" id="MobiDB-lite"/>
    </source>
</evidence>
<evidence type="ECO:0000313" key="13">
    <source>
        <dbReference type="EMBL" id="MFD1514517.1"/>
    </source>
</evidence>
<dbReference type="RefSeq" id="WP_305794551.1">
    <property type="nucleotide sequence ID" value="NZ_JALXFV010000007.1"/>
</dbReference>
<evidence type="ECO:0000256" key="4">
    <source>
        <dbReference type="ARBA" id="ARBA00022737"/>
    </source>
</evidence>
<keyword evidence="7 9" id="KW-0805">Transcription regulation</keyword>
<dbReference type="InterPro" id="IPR023484">
    <property type="entry name" value="TFIIB_arc"/>
</dbReference>
<comment type="function">
    <text evidence="9">Stabilizes TBP binding to an archaeal box-A promoter. Also responsible for recruiting RNA polymerase II to the pre-initiation complex (DNA-TBP-TFIIB).</text>
</comment>
<dbReference type="SMART" id="SM00385">
    <property type="entry name" value="CYCLIN"/>
    <property type="match status" value="2"/>
</dbReference>
<dbReference type="AlphaFoldDB" id="A0ABD6AY75"/>
<sequence>MTSNNTLSRRSRRVASTADVSTDTGRSRGDVSRTQQATCPECGGRIVDDNQHADRACRECGLVIEAGQLDHGPEWRNHEGDPETNRERTGAPITELQHDRGLSTKIGWQNKDAYGQALEPNQRAKMKRLRTWDERFRSRDSQDRNLKQAFGEIDRMASALGLPQMTRELAARLYRSAITEGLLPGRCIESVASGCLYAAARNTDAPRSLDEIATVSRVERLRIQRAYRYVARELGLGVQLADPETYVTRFRSKLEFDEEVEYVARELIESAVEHNVHSGRSPLSIAAGALYAAARLTNTDTTQAAVSEASTVSEVTIRDRYQEILEVHR</sequence>
<dbReference type="Pfam" id="PF08271">
    <property type="entry name" value="Zn_Ribbon_TF"/>
    <property type="match status" value="1"/>
</dbReference>
<feature type="binding site" evidence="9">
    <location>
        <position position="42"/>
    </location>
    <ligand>
        <name>Zn(2+)</name>
        <dbReference type="ChEBI" id="CHEBI:29105"/>
    </ligand>
</feature>
<comment type="caution">
    <text evidence="9">Lacks conserved residue(s) required for the propagation of feature annotation.</text>
</comment>
<dbReference type="SUPFAM" id="SSF47954">
    <property type="entry name" value="Cyclin-like"/>
    <property type="match status" value="2"/>
</dbReference>
<evidence type="ECO:0000256" key="9">
    <source>
        <dbReference type="HAMAP-Rule" id="MF_00383"/>
    </source>
</evidence>
<dbReference type="GO" id="GO:0006352">
    <property type="term" value="P:DNA-templated transcription initiation"/>
    <property type="evidence" value="ECO:0007669"/>
    <property type="project" value="UniProtKB-UniRule"/>
</dbReference>
<evidence type="ECO:0000256" key="5">
    <source>
        <dbReference type="ARBA" id="ARBA00022771"/>
    </source>
</evidence>
<evidence type="ECO:0000256" key="10">
    <source>
        <dbReference type="PROSITE-ProRule" id="PRU00469"/>
    </source>
</evidence>
<keyword evidence="3 9" id="KW-0479">Metal-binding</keyword>
<organism evidence="13 14">
    <name type="scientific">Halomarina rubra</name>
    <dbReference type="NCBI Taxonomy" id="2071873"/>
    <lineage>
        <taxon>Archaea</taxon>
        <taxon>Methanobacteriati</taxon>
        <taxon>Methanobacteriota</taxon>
        <taxon>Stenosarchaea group</taxon>
        <taxon>Halobacteria</taxon>
        <taxon>Halobacteriales</taxon>
        <taxon>Natronomonadaceae</taxon>
        <taxon>Halomarina</taxon>
    </lineage>
</organism>
<evidence type="ECO:0000259" key="12">
    <source>
        <dbReference type="PROSITE" id="PS51134"/>
    </source>
</evidence>
<keyword evidence="6 9" id="KW-0862">Zinc</keyword>
<dbReference type="Proteomes" id="UP001597187">
    <property type="component" value="Unassembled WGS sequence"/>
</dbReference>
<evidence type="ECO:0000256" key="8">
    <source>
        <dbReference type="ARBA" id="ARBA00023163"/>
    </source>
</evidence>
<feature type="binding site" evidence="9">
    <location>
        <position position="57"/>
    </location>
    <ligand>
        <name>Zn(2+)</name>
        <dbReference type="ChEBI" id="CHEBI:29105"/>
    </ligand>
</feature>
<feature type="domain" description="TFIIB-type" evidence="12">
    <location>
        <begin position="35"/>
        <end position="65"/>
    </location>
</feature>
<keyword evidence="8 9" id="KW-0804">Transcription</keyword>
<keyword evidence="5 10" id="KW-0863">Zinc-finger</keyword>
<dbReference type="PROSITE" id="PS00782">
    <property type="entry name" value="TFIIB"/>
    <property type="match status" value="2"/>
</dbReference>
<dbReference type="PANTHER" id="PTHR11618:SF13">
    <property type="entry name" value="TRANSCRIPTION INITIATION FACTOR IIB"/>
    <property type="match status" value="1"/>
</dbReference>
<dbReference type="Pfam" id="PF00382">
    <property type="entry name" value="TFIIB"/>
    <property type="match status" value="2"/>
</dbReference>
<evidence type="ECO:0000256" key="3">
    <source>
        <dbReference type="ARBA" id="ARBA00022723"/>
    </source>
</evidence>
<feature type="binding site" evidence="9">
    <location>
        <position position="60"/>
    </location>
    <ligand>
        <name>Zn(2+)</name>
        <dbReference type="ChEBI" id="CHEBI:29105"/>
    </ligand>
</feature>
<dbReference type="GO" id="GO:0003700">
    <property type="term" value="F:DNA-binding transcription factor activity"/>
    <property type="evidence" value="ECO:0007669"/>
    <property type="project" value="UniProtKB-UniRule"/>
</dbReference>
<dbReference type="HAMAP" id="MF_00383">
    <property type="entry name" value="TF2B_arch"/>
    <property type="match status" value="1"/>
</dbReference>
<keyword evidence="4 9" id="KW-0677">Repeat</keyword>
<protein>
    <recommendedName>
        <fullName evidence="2 9">Transcription initiation factor IIB</fullName>
        <shortName evidence="9">TFIIB</shortName>
    </recommendedName>
</protein>
<gene>
    <name evidence="9" type="primary">tfb</name>
    <name evidence="13" type="ORF">ACFSBT_14645</name>
</gene>
<feature type="repeat" description="1" evidence="9">
    <location>
        <begin position="151"/>
        <end position="234"/>
    </location>
</feature>
<evidence type="ECO:0000256" key="2">
    <source>
        <dbReference type="ARBA" id="ARBA00013932"/>
    </source>
</evidence>
<dbReference type="EMBL" id="JBHUDC010000007">
    <property type="protein sequence ID" value="MFD1514517.1"/>
    <property type="molecule type" value="Genomic_DNA"/>
</dbReference>
<dbReference type="InterPro" id="IPR013137">
    <property type="entry name" value="Znf_TFIIB"/>
</dbReference>
<dbReference type="PROSITE" id="PS51134">
    <property type="entry name" value="ZF_TFIIB"/>
    <property type="match status" value="1"/>
</dbReference>
<dbReference type="Gene3D" id="1.10.472.170">
    <property type="match status" value="1"/>
</dbReference>
<dbReference type="InterPro" id="IPR013150">
    <property type="entry name" value="TFIIB_cyclin"/>
</dbReference>
<proteinExistence type="inferred from homology"/>
<evidence type="ECO:0000256" key="1">
    <source>
        <dbReference type="ARBA" id="ARBA00010857"/>
    </source>
</evidence>
<dbReference type="SUPFAM" id="SSF57783">
    <property type="entry name" value="Zinc beta-ribbon"/>
    <property type="match status" value="1"/>
</dbReference>
<dbReference type="InterPro" id="IPR013763">
    <property type="entry name" value="Cyclin-like_dom"/>
</dbReference>
<dbReference type="GO" id="GO:0008270">
    <property type="term" value="F:zinc ion binding"/>
    <property type="evidence" value="ECO:0007669"/>
    <property type="project" value="UniProtKB-UniRule"/>
</dbReference>
<dbReference type="InterPro" id="IPR036915">
    <property type="entry name" value="Cyclin-like_sf"/>
</dbReference>
<dbReference type="PANTHER" id="PTHR11618">
    <property type="entry name" value="TRANSCRIPTION INITIATION FACTOR IIB-RELATED"/>
    <property type="match status" value="1"/>
</dbReference>
<dbReference type="Gene3D" id="1.10.472.10">
    <property type="entry name" value="Cyclin-like"/>
    <property type="match status" value="1"/>
</dbReference>
<comment type="caution">
    <text evidence="13">The sequence shown here is derived from an EMBL/GenBank/DDBJ whole genome shotgun (WGS) entry which is preliminary data.</text>
</comment>
<evidence type="ECO:0000256" key="7">
    <source>
        <dbReference type="ARBA" id="ARBA00023015"/>
    </source>
</evidence>
<evidence type="ECO:0000313" key="14">
    <source>
        <dbReference type="Proteomes" id="UP001597187"/>
    </source>
</evidence>
<dbReference type="InterPro" id="IPR000812">
    <property type="entry name" value="TFIIB"/>
</dbReference>
<accession>A0ABD6AY75</accession>
<feature type="region of interest" description="Disordered" evidence="11">
    <location>
        <begin position="1"/>
        <end position="43"/>
    </location>
</feature>
<name>A0ABD6AY75_9EURY</name>
<keyword evidence="14" id="KW-1185">Reference proteome</keyword>
<dbReference type="FunFam" id="1.10.472.170:FF:000001">
    <property type="entry name" value="Transcription initiation factor IIB"/>
    <property type="match status" value="1"/>
</dbReference>
<dbReference type="PRINTS" id="PR00685">
    <property type="entry name" value="TIFACTORIIB"/>
</dbReference>
<dbReference type="InterPro" id="IPR023486">
    <property type="entry name" value="TFIIB_CS"/>
</dbReference>
<reference evidence="13 14" key="1">
    <citation type="journal article" date="2019" name="Int. J. Syst. Evol. Microbiol.">
        <title>The Global Catalogue of Microorganisms (GCM) 10K type strain sequencing project: providing services to taxonomists for standard genome sequencing and annotation.</title>
        <authorList>
            <consortium name="The Broad Institute Genomics Platform"/>
            <consortium name="The Broad Institute Genome Sequencing Center for Infectious Disease"/>
            <person name="Wu L."/>
            <person name="Ma J."/>
        </authorList>
    </citation>
    <scope>NUCLEOTIDE SEQUENCE [LARGE SCALE GENOMIC DNA]</scope>
    <source>
        <strain evidence="13 14">CGMCC 1.12563</strain>
    </source>
</reference>